<reference evidence="2 3" key="1">
    <citation type="submission" date="2019-04" db="EMBL/GenBank/DDBJ databases">
        <title>Niastella caeni sp. nov., isolated from activated sludge.</title>
        <authorList>
            <person name="Sheng M."/>
        </authorList>
    </citation>
    <scope>NUCLEOTIDE SEQUENCE [LARGE SCALE GENOMIC DNA]</scope>
    <source>
        <strain evidence="2 3">HX-2-15</strain>
    </source>
</reference>
<proteinExistence type="predicted"/>
<dbReference type="EMBL" id="STFF01000004">
    <property type="protein sequence ID" value="THU38181.1"/>
    <property type="molecule type" value="Genomic_DNA"/>
</dbReference>
<name>A0A4S8HT41_9BACT</name>
<comment type="caution">
    <text evidence="2">The sequence shown here is derived from an EMBL/GenBank/DDBJ whole genome shotgun (WGS) entry which is preliminary data.</text>
</comment>
<evidence type="ECO:0000259" key="1">
    <source>
        <dbReference type="Pfam" id="PF14200"/>
    </source>
</evidence>
<dbReference type="Proteomes" id="UP000306918">
    <property type="component" value="Unassembled WGS sequence"/>
</dbReference>
<dbReference type="OrthoDB" id="9765957at2"/>
<gene>
    <name evidence="2" type="ORF">FAM09_15995</name>
</gene>
<accession>A0A4S8HT41</accession>
<sequence length="86" mass="9661">MINDVGNGYYNIVNVNSNMCLDVTAGSTSNGALIQQWGYAGSYNQQWTIEGTGDGYFKIINRNSGKCLDDSRLYQQWRADPTIYFC</sequence>
<feature type="domain" description="Ricin B lectin" evidence="1">
    <location>
        <begin position="5"/>
        <end position="69"/>
    </location>
</feature>
<dbReference type="Gene3D" id="2.80.10.50">
    <property type="match status" value="2"/>
</dbReference>
<dbReference type="PROSITE" id="PS50231">
    <property type="entry name" value="RICIN_B_LECTIN"/>
    <property type="match status" value="1"/>
</dbReference>
<keyword evidence="3" id="KW-1185">Reference proteome</keyword>
<protein>
    <recommendedName>
        <fullName evidence="1">Ricin B lectin domain-containing protein</fullName>
    </recommendedName>
</protein>
<evidence type="ECO:0000313" key="2">
    <source>
        <dbReference type="EMBL" id="THU38181.1"/>
    </source>
</evidence>
<dbReference type="InterPro" id="IPR035992">
    <property type="entry name" value="Ricin_B-like_lectins"/>
</dbReference>
<organism evidence="2 3">
    <name type="scientific">Niastella caeni</name>
    <dbReference type="NCBI Taxonomy" id="2569763"/>
    <lineage>
        <taxon>Bacteria</taxon>
        <taxon>Pseudomonadati</taxon>
        <taxon>Bacteroidota</taxon>
        <taxon>Chitinophagia</taxon>
        <taxon>Chitinophagales</taxon>
        <taxon>Chitinophagaceae</taxon>
        <taxon>Niastella</taxon>
    </lineage>
</organism>
<evidence type="ECO:0000313" key="3">
    <source>
        <dbReference type="Proteomes" id="UP000306918"/>
    </source>
</evidence>
<dbReference type="InterPro" id="IPR000772">
    <property type="entry name" value="Ricin_B_lectin"/>
</dbReference>
<dbReference type="SUPFAM" id="SSF50370">
    <property type="entry name" value="Ricin B-like lectins"/>
    <property type="match status" value="1"/>
</dbReference>
<dbReference type="Pfam" id="PF14200">
    <property type="entry name" value="RicinB_lectin_2"/>
    <property type="match status" value="1"/>
</dbReference>
<dbReference type="AlphaFoldDB" id="A0A4S8HT41"/>